<name>A0A0F9EYX7_9ZZZZ</name>
<protein>
    <submittedName>
        <fullName evidence="1">Uncharacterized protein</fullName>
    </submittedName>
</protein>
<accession>A0A0F9EYX7</accession>
<evidence type="ECO:0000313" key="1">
    <source>
        <dbReference type="EMBL" id="KKL50235.1"/>
    </source>
</evidence>
<organism evidence="1">
    <name type="scientific">marine sediment metagenome</name>
    <dbReference type="NCBI Taxonomy" id="412755"/>
    <lineage>
        <taxon>unclassified sequences</taxon>
        <taxon>metagenomes</taxon>
        <taxon>ecological metagenomes</taxon>
    </lineage>
</organism>
<comment type="caution">
    <text evidence="1">The sequence shown here is derived from an EMBL/GenBank/DDBJ whole genome shotgun (WGS) entry which is preliminary data.</text>
</comment>
<sequence>MSLSDKEVVQKVEIKHGDRLRITDFTLEIILEEQARAEAPIHAEDTLHLEAALTVKDFIRAAELIISNPLLPVETQLRNFRELVGDKLIERTLTPEEEDSLQGYKDACAEEELERIEG</sequence>
<proteinExistence type="predicted"/>
<dbReference type="AlphaFoldDB" id="A0A0F9EYX7"/>
<dbReference type="EMBL" id="LAZR01032676">
    <property type="protein sequence ID" value="KKL50235.1"/>
    <property type="molecule type" value="Genomic_DNA"/>
</dbReference>
<reference evidence="1" key="1">
    <citation type="journal article" date="2015" name="Nature">
        <title>Complex archaea that bridge the gap between prokaryotes and eukaryotes.</title>
        <authorList>
            <person name="Spang A."/>
            <person name="Saw J.H."/>
            <person name="Jorgensen S.L."/>
            <person name="Zaremba-Niedzwiedzka K."/>
            <person name="Martijn J."/>
            <person name="Lind A.E."/>
            <person name="van Eijk R."/>
            <person name="Schleper C."/>
            <person name="Guy L."/>
            <person name="Ettema T.J."/>
        </authorList>
    </citation>
    <scope>NUCLEOTIDE SEQUENCE</scope>
</reference>
<gene>
    <name evidence="1" type="ORF">LCGC14_2307520</name>
</gene>